<evidence type="ECO:0000313" key="2">
    <source>
        <dbReference type="EMBL" id="MCL1629214.1"/>
    </source>
</evidence>
<dbReference type="EMBL" id="JALZWP010000009">
    <property type="protein sequence ID" value="MCL1629214.1"/>
    <property type="molecule type" value="Genomic_DNA"/>
</dbReference>
<dbReference type="Pfam" id="PF19040">
    <property type="entry name" value="SGNH"/>
    <property type="match status" value="1"/>
</dbReference>
<comment type="caution">
    <text evidence="2">The sequence shown here is derived from an EMBL/GenBank/DDBJ whole genome shotgun (WGS) entry which is preliminary data.</text>
</comment>
<evidence type="ECO:0000313" key="3">
    <source>
        <dbReference type="Proteomes" id="UP001202550"/>
    </source>
</evidence>
<sequence>MLRAGGIGTYFLSYGGCPTLSGFVRADRREAQQCNAYIESMLAYIRDKQIRTVILAARFTQQLEGTGFDNGEGGIEYVSGAYVDLASQPGGPAAQDDPARRARVLERWKIELLALAEEFNVILVHPIPEAGWNVPRALVHRTLYGDSIATPLTTDAAIVRARDKLVNDLFDSLKHPNLYQVKPYDIFCDTKVAGRCLNEWEGDVLYFDDDHLSNAGARWVADAIRPVIRDIFRTN</sequence>
<proteinExistence type="predicted"/>
<keyword evidence="3" id="KW-1185">Reference proteome</keyword>
<feature type="domain" description="SGNH" evidence="1">
    <location>
        <begin position="2"/>
        <end position="226"/>
    </location>
</feature>
<dbReference type="InterPro" id="IPR043968">
    <property type="entry name" value="SGNH"/>
</dbReference>
<gene>
    <name evidence="2" type="ORF">M3N55_10760</name>
</gene>
<evidence type="ECO:0000259" key="1">
    <source>
        <dbReference type="Pfam" id="PF19040"/>
    </source>
</evidence>
<organism evidence="2 3">
    <name type="scientific">Roseinatronobacter domitianus</name>
    <dbReference type="NCBI Taxonomy" id="2940293"/>
    <lineage>
        <taxon>Bacteria</taxon>
        <taxon>Pseudomonadati</taxon>
        <taxon>Pseudomonadota</taxon>
        <taxon>Alphaproteobacteria</taxon>
        <taxon>Rhodobacterales</taxon>
        <taxon>Paracoccaceae</taxon>
        <taxon>Roseinatronobacter</taxon>
    </lineage>
</organism>
<dbReference type="Proteomes" id="UP001202550">
    <property type="component" value="Unassembled WGS sequence"/>
</dbReference>
<accession>A0ABT0M2Z7</accession>
<name>A0ABT0M2Z7_9RHOB</name>
<protein>
    <recommendedName>
        <fullName evidence="1">SGNH domain-containing protein</fullName>
    </recommendedName>
</protein>
<reference evidence="2 3" key="1">
    <citation type="submission" date="2022-05" db="EMBL/GenBank/DDBJ databases">
        <title>Seasonal and diel survey of microbial diversity of the Tyrrhenian coast.</title>
        <authorList>
            <person name="Gattoni G."/>
            <person name="Corral P."/>
        </authorList>
    </citation>
    <scope>NUCLEOTIDE SEQUENCE [LARGE SCALE GENOMIC DNA]</scope>
    <source>
        <strain evidence="2 3">V10</strain>
    </source>
</reference>